<dbReference type="PANTHER" id="PTHR21392">
    <property type="entry name" value="TRNA-URIDINE AMINOCARBOXYPROPYLTRANSFERASE 2"/>
    <property type="match status" value="1"/>
</dbReference>
<evidence type="ECO:0000259" key="6">
    <source>
        <dbReference type="SMART" id="SM01144"/>
    </source>
</evidence>
<gene>
    <name evidence="7" type="ORF">GCM10025772_27970</name>
</gene>
<dbReference type="Pfam" id="PF03942">
    <property type="entry name" value="DTW"/>
    <property type="match status" value="1"/>
</dbReference>
<organism evidence="7 8">
    <name type="scientific">Ferrimonas gelatinilytica</name>
    <dbReference type="NCBI Taxonomy" id="1255257"/>
    <lineage>
        <taxon>Bacteria</taxon>
        <taxon>Pseudomonadati</taxon>
        <taxon>Pseudomonadota</taxon>
        <taxon>Gammaproteobacteria</taxon>
        <taxon>Alteromonadales</taxon>
        <taxon>Ferrimonadaceae</taxon>
        <taxon>Ferrimonas</taxon>
    </lineage>
</organism>
<proteinExistence type="inferred from homology"/>
<evidence type="ECO:0000256" key="3">
    <source>
        <dbReference type="ARBA" id="ARBA00022691"/>
    </source>
</evidence>
<dbReference type="EMBL" id="BAABLF010000029">
    <property type="protein sequence ID" value="GAA5194620.1"/>
    <property type="molecule type" value="Genomic_DNA"/>
</dbReference>
<keyword evidence="3" id="KW-0949">S-adenosyl-L-methionine</keyword>
<evidence type="ECO:0000256" key="5">
    <source>
        <dbReference type="ARBA" id="ARBA00034489"/>
    </source>
</evidence>
<comment type="similarity">
    <text evidence="5">Belongs to the TDD superfamily. DTWD2 family.</text>
</comment>
<dbReference type="SMART" id="SM01144">
    <property type="entry name" value="DTW"/>
    <property type="match status" value="1"/>
</dbReference>
<sequence length="171" mass="19271">MPVEILIHPSELKAAKGTARLTAQVLQHCRLWPGEDEADFAPLRAALGDRPAYLLYPGKNAQPVEQTRLPEQAQLLLLDGTWGKTHKILKLNPWLDALPRLSFAEAPAGRYEIRKAHRADSLSTLEATAYALQKLEGCDPEPLYRAFEALKQSQLAHMPEAVRLRYRSEKR</sequence>
<accession>A0ABP9SFY3</accession>
<dbReference type="PANTHER" id="PTHR21392:SF0">
    <property type="entry name" value="TRNA-URIDINE AMINOCARBOXYPROPYLTRANSFERASE 2"/>
    <property type="match status" value="1"/>
</dbReference>
<reference evidence="8" key="1">
    <citation type="journal article" date="2019" name="Int. J. Syst. Evol. Microbiol.">
        <title>The Global Catalogue of Microorganisms (GCM) 10K type strain sequencing project: providing services to taxonomists for standard genome sequencing and annotation.</title>
        <authorList>
            <consortium name="The Broad Institute Genomics Platform"/>
            <consortium name="The Broad Institute Genome Sequencing Center for Infectious Disease"/>
            <person name="Wu L."/>
            <person name="Ma J."/>
        </authorList>
    </citation>
    <scope>NUCLEOTIDE SEQUENCE [LARGE SCALE GENOMIC DNA]</scope>
    <source>
        <strain evidence="8">JCM 18720</strain>
    </source>
</reference>
<protein>
    <recommendedName>
        <fullName evidence="1">tRNA-uridine aminocarboxypropyltransferase</fullName>
        <ecNumber evidence="1">2.5.1.25</ecNumber>
    </recommendedName>
</protein>
<evidence type="ECO:0000313" key="7">
    <source>
        <dbReference type="EMBL" id="GAA5194620.1"/>
    </source>
</evidence>
<name>A0ABP9SFY3_9GAMM</name>
<dbReference type="InterPro" id="IPR005636">
    <property type="entry name" value="DTW"/>
</dbReference>
<comment type="caution">
    <text evidence="7">The sequence shown here is derived from an EMBL/GenBank/DDBJ whole genome shotgun (WGS) entry which is preliminary data.</text>
</comment>
<feature type="domain" description="DTW" evidence="6">
    <location>
        <begin position="1"/>
        <end position="159"/>
    </location>
</feature>
<dbReference type="Proteomes" id="UP001501600">
    <property type="component" value="Unassembled WGS sequence"/>
</dbReference>
<evidence type="ECO:0000256" key="4">
    <source>
        <dbReference type="ARBA" id="ARBA00022694"/>
    </source>
</evidence>
<keyword evidence="2" id="KW-0808">Transferase</keyword>
<evidence type="ECO:0000256" key="1">
    <source>
        <dbReference type="ARBA" id="ARBA00012386"/>
    </source>
</evidence>
<evidence type="ECO:0000313" key="8">
    <source>
        <dbReference type="Proteomes" id="UP001501600"/>
    </source>
</evidence>
<keyword evidence="4" id="KW-0819">tRNA processing</keyword>
<evidence type="ECO:0000256" key="2">
    <source>
        <dbReference type="ARBA" id="ARBA00022679"/>
    </source>
</evidence>
<keyword evidence="8" id="KW-1185">Reference proteome</keyword>
<dbReference type="InterPro" id="IPR039262">
    <property type="entry name" value="DTWD2/TAPT"/>
</dbReference>
<dbReference type="EC" id="2.5.1.25" evidence="1"/>